<accession>A0A8J5TIH3</accession>
<evidence type="ECO:0000313" key="1">
    <source>
        <dbReference type="EMBL" id="KAG7175904.1"/>
    </source>
</evidence>
<gene>
    <name evidence="1" type="ORF">Hamer_G009943</name>
</gene>
<organism evidence="1 2">
    <name type="scientific">Homarus americanus</name>
    <name type="common">American lobster</name>
    <dbReference type="NCBI Taxonomy" id="6706"/>
    <lineage>
        <taxon>Eukaryota</taxon>
        <taxon>Metazoa</taxon>
        <taxon>Ecdysozoa</taxon>
        <taxon>Arthropoda</taxon>
        <taxon>Crustacea</taxon>
        <taxon>Multicrustacea</taxon>
        <taxon>Malacostraca</taxon>
        <taxon>Eumalacostraca</taxon>
        <taxon>Eucarida</taxon>
        <taxon>Decapoda</taxon>
        <taxon>Pleocyemata</taxon>
        <taxon>Astacidea</taxon>
        <taxon>Nephropoidea</taxon>
        <taxon>Nephropidae</taxon>
        <taxon>Homarus</taxon>
    </lineage>
</organism>
<reference evidence="1" key="1">
    <citation type="journal article" date="2021" name="Sci. Adv.">
        <title>The American lobster genome reveals insights on longevity, neural, and immune adaptations.</title>
        <authorList>
            <person name="Polinski J.M."/>
            <person name="Zimin A.V."/>
            <person name="Clark K.F."/>
            <person name="Kohn A.B."/>
            <person name="Sadowski N."/>
            <person name="Timp W."/>
            <person name="Ptitsyn A."/>
            <person name="Khanna P."/>
            <person name="Romanova D.Y."/>
            <person name="Williams P."/>
            <person name="Greenwood S.J."/>
            <person name="Moroz L.L."/>
            <person name="Walt D.R."/>
            <person name="Bodnar A.G."/>
        </authorList>
    </citation>
    <scope>NUCLEOTIDE SEQUENCE</scope>
    <source>
        <strain evidence="1">GMGI-L3</strain>
    </source>
</reference>
<dbReference type="Proteomes" id="UP000747542">
    <property type="component" value="Unassembled WGS sequence"/>
</dbReference>
<name>A0A8J5TIH3_HOMAM</name>
<dbReference type="AlphaFoldDB" id="A0A8J5TIH3"/>
<keyword evidence="2" id="KW-1185">Reference proteome</keyword>
<comment type="caution">
    <text evidence="1">The sequence shown here is derived from an EMBL/GenBank/DDBJ whole genome shotgun (WGS) entry which is preliminary data.</text>
</comment>
<protein>
    <submittedName>
        <fullName evidence="1">Uncharacterized protein</fullName>
    </submittedName>
</protein>
<sequence length="209" mass="22158">MEGAKVDNIISQVTEEVTTQIVGSCTEFVGDQISPDEVITICAGMESLTDEVILSSVTRQQNAGSGNKHDWFTVKKPLKCYGRPGYSVLEPGGNITSEVTTVPSNTRPDSNINTSNGHGVYVVEYVQGQDGRLAKVYHGSASLVSRNNQQLSTYTTSADNFEGTSVSRDITSPVTTVAHAAIGSSFSGTSSTSVNNSAKLMIRGAARRC</sequence>
<evidence type="ECO:0000313" key="2">
    <source>
        <dbReference type="Proteomes" id="UP000747542"/>
    </source>
</evidence>
<proteinExistence type="predicted"/>
<dbReference type="EMBL" id="JAHLQT010004633">
    <property type="protein sequence ID" value="KAG7175904.1"/>
    <property type="molecule type" value="Genomic_DNA"/>
</dbReference>